<evidence type="ECO:0000256" key="1">
    <source>
        <dbReference type="SAM" id="MobiDB-lite"/>
    </source>
</evidence>
<evidence type="ECO:0000313" key="3">
    <source>
        <dbReference type="Proteomes" id="UP000502508"/>
    </source>
</evidence>
<dbReference type="RefSeq" id="WP_173039004.1">
    <property type="nucleotide sequence ID" value="NZ_AP022870.1"/>
</dbReference>
<evidence type="ECO:0000313" key="2">
    <source>
        <dbReference type="EMBL" id="BCB79151.1"/>
    </source>
</evidence>
<sequence length="108" mass="12401">MTDTNLPRPRRRRARKPAWSVSSYETDDGRRWHSSEMKLLMGQQPNAPHDPVDVGLNIEGYADERPVAMLEVGNSEVEFCACDLRKLARYALELADLIDRHDPDRAPR</sequence>
<dbReference type="EMBL" id="AP022870">
    <property type="protein sequence ID" value="BCB79151.1"/>
    <property type="molecule type" value="Genomic_DNA"/>
</dbReference>
<dbReference type="AlphaFoldDB" id="A0A6F8XZJ2"/>
<keyword evidence="3" id="KW-1185">Reference proteome</keyword>
<gene>
    <name evidence="2" type="ORF">Pflav_055610</name>
</gene>
<feature type="region of interest" description="Disordered" evidence="1">
    <location>
        <begin position="1"/>
        <end position="27"/>
    </location>
</feature>
<reference evidence="2 3" key="1">
    <citation type="submission" date="2020-03" db="EMBL/GenBank/DDBJ databases">
        <title>Whole genome shotgun sequence of Phytohabitans flavus NBRC 107702.</title>
        <authorList>
            <person name="Komaki H."/>
            <person name="Tamura T."/>
        </authorList>
    </citation>
    <scope>NUCLEOTIDE SEQUENCE [LARGE SCALE GENOMIC DNA]</scope>
    <source>
        <strain evidence="2 3">NBRC 107702</strain>
    </source>
</reference>
<dbReference type="KEGG" id="pfla:Pflav_055610"/>
<name>A0A6F8XZJ2_9ACTN</name>
<protein>
    <submittedName>
        <fullName evidence="2">Uncharacterized protein</fullName>
    </submittedName>
</protein>
<proteinExistence type="predicted"/>
<organism evidence="2 3">
    <name type="scientific">Phytohabitans flavus</name>
    <dbReference type="NCBI Taxonomy" id="1076124"/>
    <lineage>
        <taxon>Bacteria</taxon>
        <taxon>Bacillati</taxon>
        <taxon>Actinomycetota</taxon>
        <taxon>Actinomycetes</taxon>
        <taxon>Micromonosporales</taxon>
        <taxon>Micromonosporaceae</taxon>
    </lineage>
</organism>
<accession>A0A6F8XZJ2</accession>
<dbReference type="Proteomes" id="UP000502508">
    <property type="component" value="Chromosome"/>
</dbReference>
<reference evidence="2 3" key="2">
    <citation type="submission" date="2020-03" db="EMBL/GenBank/DDBJ databases">
        <authorList>
            <person name="Ichikawa N."/>
            <person name="Kimura A."/>
            <person name="Kitahashi Y."/>
            <person name="Uohara A."/>
        </authorList>
    </citation>
    <scope>NUCLEOTIDE SEQUENCE [LARGE SCALE GENOMIC DNA]</scope>
    <source>
        <strain evidence="2 3">NBRC 107702</strain>
    </source>
</reference>